<dbReference type="Proteomes" id="UP000887116">
    <property type="component" value="Unassembled WGS sequence"/>
</dbReference>
<organism evidence="1 2">
    <name type="scientific">Trichonephila clavata</name>
    <name type="common">Joro spider</name>
    <name type="synonym">Nephila clavata</name>
    <dbReference type="NCBI Taxonomy" id="2740835"/>
    <lineage>
        <taxon>Eukaryota</taxon>
        <taxon>Metazoa</taxon>
        <taxon>Ecdysozoa</taxon>
        <taxon>Arthropoda</taxon>
        <taxon>Chelicerata</taxon>
        <taxon>Arachnida</taxon>
        <taxon>Araneae</taxon>
        <taxon>Araneomorphae</taxon>
        <taxon>Entelegynae</taxon>
        <taxon>Araneoidea</taxon>
        <taxon>Nephilidae</taxon>
        <taxon>Trichonephila</taxon>
    </lineage>
</organism>
<protein>
    <submittedName>
        <fullName evidence="1">Uncharacterized protein</fullName>
    </submittedName>
</protein>
<keyword evidence="2" id="KW-1185">Reference proteome</keyword>
<dbReference type="OrthoDB" id="10496118at2759"/>
<reference evidence="1" key="1">
    <citation type="submission" date="2020-07" db="EMBL/GenBank/DDBJ databases">
        <title>Multicomponent nature underlies the extraordinary mechanical properties of spider dragline silk.</title>
        <authorList>
            <person name="Kono N."/>
            <person name="Nakamura H."/>
            <person name="Mori M."/>
            <person name="Yoshida Y."/>
            <person name="Ohtoshi R."/>
            <person name="Malay A.D."/>
            <person name="Moran D.A.P."/>
            <person name="Tomita M."/>
            <person name="Numata K."/>
            <person name="Arakawa K."/>
        </authorList>
    </citation>
    <scope>NUCLEOTIDE SEQUENCE</scope>
</reference>
<dbReference type="EMBL" id="BMAO01009362">
    <property type="protein sequence ID" value="GFR30385.1"/>
    <property type="molecule type" value="Genomic_DNA"/>
</dbReference>
<proteinExistence type="predicted"/>
<accession>A0A8X6M215</accession>
<gene>
    <name evidence="1" type="ORF">TNCT_340291</name>
</gene>
<sequence length="125" mass="14251">MYNSLSNNVVSLHSTNFIVTDLWSLDAIGITDPTEDAHRKQVYSDFLYQFKENSCSLLDGCQSFVLSHGCCGLWATRRKKREFREIGDLNDHEIEQVEKTLIKVVQAKFFPSENSFPNMNAIADA</sequence>
<dbReference type="AlphaFoldDB" id="A0A8X6M215"/>
<name>A0A8X6M215_TRICU</name>
<comment type="caution">
    <text evidence="1">The sequence shown here is derived from an EMBL/GenBank/DDBJ whole genome shotgun (WGS) entry which is preliminary data.</text>
</comment>
<evidence type="ECO:0000313" key="2">
    <source>
        <dbReference type="Proteomes" id="UP000887116"/>
    </source>
</evidence>
<evidence type="ECO:0000313" key="1">
    <source>
        <dbReference type="EMBL" id="GFR30385.1"/>
    </source>
</evidence>